<accession>A0ABY7R294</accession>
<dbReference type="Proteomes" id="UP001212097">
    <property type="component" value="Chromosome"/>
</dbReference>
<dbReference type="Gene3D" id="1.10.340.50">
    <property type="match status" value="1"/>
</dbReference>
<dbReference type="InterPro" id="IPR004322">
    <property type="entry name" value="Plasmid_replicase_bac"/>
</dbReference>
<name>A0ABY7R294_9ACTN</name>
<keyword evidence="2" id="KW-1185">Reference proteome</keyword>
<reference evidence="1 2" key="1">
    <citation type="submission" date="2023-06" db="EMBL/GenBank/DDBJ databases">
        <title>The Gram-positive Non-spore-bearing Anaerobic Bacilli of Human Feces.</title>
        <authorList>
            <person name="Eggerth A.H."/>
        </authorList>
    </citation>
    <scope>NUCLEOTIDE SEQUENCE [LARGE SCALE GENOMIC DNA]</scope>
    <source>
        <strain evidence="1 2">CBA3108</strain>
    </source>
</reference>
<gene>
    <name evidence="1" type="ORF">O6R08_07740</name>
</gene>
<protein>
    <submittedName>
        <fullName evidence="1">Replication initiation protein</fullName>
    </submittedName>
</protein>
<evidence type="ECO:0000313" key="2">
    <source>
        <dbReference type="Proteomes" id="UP001212097"/>
    </source>
</evidence>
<dbReference type="Pfam" id="PF03090">
    <property type="entry name" value="Replicase"/>
    <property type="match status" value="1"/>
</dbReference>
<dbReference type="EMBL" id="CP115668">
    <property type="protein sequence ID" value="WCC81135.1"/>
    <property type="molecule type" value="Genomic_DNA"/>
</dbReference>
<proteinExistence type="predicted"/>
<evidence type="ECO:0000313" key="1">
    <source>
        <dbReference type="EMBL" id="WCC81135.1"/>
    </source>
</evidence>
<organism evidence="1 2">
    <name type="scientific">Cutibacterium equinum</name>
    <dbReference type="NCBI Taxonomy" id="3016342"/>
    <lineage>
        <taxon>Bacteria</taxon>
        <taxon>Bacillati</taxon>
        <taxon>Actinomycetota</taxon>
        <taxon>Actinomycetes</taxon>
        <taxon>Propionibacteriales</taxon>
        <taxon>Propionibacteriaceae</taxon>
        <taxon>Cutibacterium</taxon>
    </lineage>
</organism>
<sequence>MTHKYTRPYTYAAAVTEGLRRSVDGDAGYSGLITKNPEHPAWDTHWITNHLYDLDELHAGLDAHGFMPAPSWRRTRRKNPAGLGRNCAIFETARVWAYQEARRIRLRHEHPTPADTADLGRAITAHVAALNADYTEPLPDSEAACIARSITSWITTESRLWIQSSTATQATFTTIQSARGRKGGRKGGPASGATRRRIRNEKLEKL</sequence>